<dbReference type="Proteomes" id="UP000178129">
    <property type="component" value="Unassembled WGS sequence"/>
</dbReference>
<keyword evidence="1" id="KW-0175">Coiled coil</keyword>
<dbReference type="InParanoid" id="A0A1E1LT01"/>
<organism evidence="3 4">
    <name type="scientific">Rhynchosporium graminicola</name>
    <dbReference type="NCBI Taxonomy" id="2792576"/>
    <lineage>
        <taxon>Eukaryota</taxon>
        <taxon>Fungi</taxon>
        <taxon>Dikarya</taxon>
        <taxon>Ascomycota</taxon>
        <taxon>Pezizomycotina</taxon>
        <taxon>Leotiomycetes</taxon>
        <taxon>Helotiales</taxon>
        <taxon>Ploettnerulaceae</taxon>
        <taxon>Rhynchosporium</taxon>
    </lineage>
</organism>
<evidence type="ECO:0000313" key="4">
    <source>
        <dbReference type="Proteomes" id="UP000178129"/>
    </source>
</evidence>
<protein>
    <submittedName>
        <fullName evidence="3">Uncharacterized protein</fullName>
    </submittedName>
</protein>
<feature type="coiled-coil region" evidence="1">
    <location>
        <begin position="15"/>
        <end position="42"/>
    </location>
</feature>
<accession>A0A1E1LT01</accession>
<evidence type="ECO:0000256" key="2">
    <source>
        <dbReference type="SAM" id="MobiDB-lite"/>
    </source>
</evidence>
<evidence type="ECO:0000256" key="1">
    <source>
        <dbReference type="SAM" id="Coils"/>
    </source>
</evidence>
<keyword evidence="4" id="KW-1185">Reference proteome</keyword>
<sequence length="247" mass="28024">MSQDVAEQLLNLMTADEIEEKLDRIEEQLQILTTINESHETQEELAKIARSIQYLGAKMEMTNVGLDIKTDLETSVSDLIVVACNMLVGREEDVLKWINDTVEGWTEIKKKWDELLRENQHNPSDTTDDMCDASRGKINIRILRAQASPTLPQRPVIPIPRRPISPDVHSPPLRCQDYTSTLPRIGEQDEGDEDFVNSADESRGRSINRQAVNSHYESTILSPKRPNTTGSDRSSQAEKTRIDGMWL</sequence>
<name>A0A1E1LT01_9HELO</name>
<dbReference type="EMBL" id="FJUW01000091">
    <property type="protein sequence ID" value="CZT13630.1"/>
    <property type="molecule type" value="Genomic_DNA"/>
</dbReference>
<feature type="compositionally biased region" description="Polar residues" evidence="2">
    <location>
        <begin position="205"/>
        <end position="234"/>
    </location>
</feature>
<evidence type="ECO:0000313" key="3">
    <source>
        <dbReference type="EMBL" id="CZT13630.1"/>
    </source>
</evidence>
<proteinExistence type="predicted"/>
<gene>
    <name evidence="3" type="ORF">RCO7_10852</name>
</gene>
<comment type="caution">
    <text evidence="3">The sequence shown here is derived from an EMBL/GenBank/DDBJ whole genome shotgun (WGS) entry which is preliminary data.</text>
</comment>
<feature type="compositionally biased region" description="Basic and acidic residues" evidence="2">
    <location>
        <begin position="235"/>
        <end position="247"/>
    </location>
</feature>
<feature type="region of interest" description="Disordered" evidence="2">
    <location>
        <begin position="152"/>
        <end position="247"/>
    </location>
</feature>
<reference evidence="4" key="1">
    <citation type="submission" date="2016-03" db="EMBL/GenBank/DDBJ databases">
        <authorList>
            <person name="Ploux O."/>
        </authorList>
    </citation>
    <scope>NUCLEOTIDE SEQUENCE [LARGE SCALE GENOMIC DNA]</scope>
    <source>
        <strain evidence="4">UK7</strain>
    </source>
</reference>
<dbReference type="AlphaFoldDB" id="A0A1E1LT01"/>